<keyword evidence="3" id="KW-1185">Reference proteome</keyword>
<dbReference type="AlphaFoldDB" id="A0A0M0GEL1"/>
<dbReference type="EMBL" id="LGUF01000007">
    <property type="protein sequence ID" value="KON87927.1"/>
    <property type="molecule type" value="Genomic_DNA"/>
</dbReference>
<dbReference type="InterPro" id="IPR052170">
    <property type="entry name" value="M29_Exopeptidase"/>
</dbReference>
<keyword evidence="1" id="KW-0479">Metal-binding</keyword>
<sequence>MKEALMYPAATALVKVLAGVKSGEKVVILTDFLTDGITKILASVVCSLDAEPITISMPPRKGHGDALPDAVAAAMKEADVIIAPTTYNIAHTKARHDAQRAGARVLILPEAHEDILLSKGLHADFAALRPQVEKLADILTAGESVRITTALGTDLRFSIKGRSGRALTGFANSTDVSAAHCIESSIAPVEGTAEGTLVVDGSIPGVGLIETPVEVVFKEGKAVSITGGREAEQFRKILMEKNDEEGNIYFAGEFGIGMNPECELENSMLSDEGVYGTIHIALGTNAYIGGTVKAKGHYDMVVKDPQVEIDGKLILDNQELYLFEDKALNRL</sequence>
<dbReference type="PANTHER" id="PTHR34448:SF1">
    <property type="entry name" value="BLL6088 PROTEIN"/>
    <property type="match status" value="1"/>
</dbReference>
<dbReference type="SUPFAM" id="SSF144052">
    <property type="entry name" value="Thermophilic metalloprotease-like"/>
    <property type="match status" value="1"/>
</dbReference>
<accession>A0A0M0GEL1</accession>
<dbReference type="PANTHER" id="PTHR34448">
    <property type="entry name" value="AMINOPEPTIDASE"/>
    <property type="match status" value="1"/>
</dbReference>
<dbReference type="OrthoDB" id="9803993at2"/>
<comment type="caution">
    <text evidence="2">The sequence shown here is derived from an EMBL/GenBank/DDBJ whole genome shotgun (WGS) entry which is preliminary data.</text>
</comment>
<dbReference type="GO" id="GO:0046872">
    <property type="term" value="F:metal ion binding"/>
    <property type="evidence" value="ECO:0007669"/>
    <property type="project" value="UniProtKB-KW"/>
</dbReference>
<gene>
    <name evidence="2" type="ORF">AF332_14570</name>
</gene>
<evidence type="ECO:0000256" key="1">
    <source>
        <dbReference type="ARBA" id="ARBA00022723"/>
    </source>
</evidence>
<organism evidence="2 3">
    <name type="scientific">Sporosarcina globispora</name>
    <name type="common">Bacillus globisporus</name>
    <dbReference type="NCBI Taxonomy" id="1459"/>
    <lineage>
        <taxon>Bacteria</taxon>
        <taxon>Bacillati</taxon>
        <taxon>Bacillota</taxon>
        <taxon>Bacilli</taxon>
        <taxon>Bacillales</taxon>
        <taxon>Caryophanaceae</taxon>
        <taxon>Sporosarcina</taxon>
    </lineage>
</organism>
<dbReference type="Pfam" id="PF26233">
    <property type="entry name" value="NicX"/>
    <property type="match status" value="1"/>
</dbReference>
<evidence type="ECO:0000313" key="3">
    <source>
        <dbReference type="Proteomes" id="UP000037109"/>
    </source>
</evidence>
<reference evidence="3" key="1">
    <citation type="submission" date="2015-07" db="EMBL/GenBank/DDBJ databases">
        <title>Fjat-10036 dsm4.</title>
        <authorList>
            <person name="Liu B."/>
            <person name="Wang J."/>
            <person name="Zhu Y."/>
            <person name="Liu G."/>
            <person name="Chen Q."/>
            <person name="Chen Z."/>
            <person name="Lan J."/>
            <person name="Che J."/>
            <person name="Ge C."/>
            <person name="Shi H."/>
            <person name="Pan Z."/>
            <person name="Liu X."/>
        </authorList>
    </citation>
    <scope>NUCLEOTIDE SEQUENCE [LARGE SCALE GENOMIC DNA]</scope>
    <source>
        <strain evidence="3">DSM 4</strain>
    </source>
</reference>
<dbReference type="PATRIC" id="fig|1459.3.peg.3149"/>
<evidence type="ECO:0000313" key="2">
    <source>
        <dbReference type="EMBL" id="KON87927.1"/>
    </source>
</evidence>
<dbReference type="STRING" id="1459.AF332_14570"/>
<dbReference type="Proteomes" id="UP000037109">
    <property type="component" value="Unassembled WGS sequence"/>
</dbReference>
<name>A0A0M0GEL1_SPOGL</name>
<evidence type="ECO:0008006" key="4">
    <source>
        <dbReference type="Google" id="ProtNLM"/>
    </source>
</evidence>
<proteinExistence type="predicted"/>
<dbReference type="RefSeq" id="WP_053435282.1">
    <property type="nucleotide sequence ID" value="NZ_LGUF01000007.1"/>
</dbReference>
<dbReference type="InterPro" id="IPR058739">
    <property type="entry name" value="NicX"/>
</dbReference>
<protein>
    <recommendedName>
        <fullName evidence="4">Aminopeptidase</fullName>
    </recommendedName>
</protein>